<dbReference type="Proteomes" id="UP000516696">
    <property type="component" value="Chromosome"/>
</dbReference>
<dbReference type="AlphaFoldDB" id="A0A1V8YZU4"/>
<reference evidence="11 21" key="6">
    <citation type="submission" date="2023-06" db="EMBL/GenBank/DDBJ databases">
        <title>Acute promotion of culturable opportunistic pathogens and persistent increase of antibiotic resistance following antibiotic exposure in mouse gut microbiota.</title>
        <authorList>
            <person name="Li L."/>
            <person name="Wang B."/>
            <person name="Sun Y."/>
            <person name="Wang M."/>
            <person name="Xu H."/>
        </authorList>
    </citation>
    <scope>NUCLEOTIDE SEQUENCE [LARGE SCALE GENOMIC DNA]</scope>
    <source>
        <strain evidence="11 21">CRI2_2</strain>
    </source>
</reference>
<dbReference type="Proteomes" id="UP000439965">
    <property type="component" value="Unassembled WGS sequence"/>
</dbReference>
<evidence type="ECO:0000313" key="21">
    <source>
        <dbReference type="Proteomes" id="UP001241571"/>
    </source>
</evidence>
<evidence type="ECO:0000256" key="4">
    <source>
        <dbReference type="ARBA" id="ARBA00022475"/>
    </source>
</evidence>
<evidence type="ECO:0000313" key="13">
    <source>
        <dbReference type="EMBL" id="MXS25342.1"/>
    </source>
</evidence>
<evidence type="ECO:0000313" key="20">
    <source>
        <dbReference type="Proteomes" id="UP001183682"/>
    </source>
</evidence>
<evidence type="ECO:0000256" key="6">
    <source>
        <dbReference type="ARBA" id="ARBA00022927"/>
    </source>
</evidence>
<keyword evidence="7" id="KW-1133">Transmembrane helix</keyword>
<name>A0A1V8YZU4_ENTGA</name>
<keyword evidence="3" id="KW-0813">Transport</keyword>
<evidence type="ECO:0000256" key="2">
    <source>
        <dbReference type="ARBA" id="ARBA00006742"/>
    </source>
</evidence>
<sequence>MAQSLPMLFMLVALVAMWFFMSRSQKKQQQERKNLLENMKAGDRVVTIGGLHGVLSEVNTDKSTVVIDCEGIFLEFDRAAIRTVTPGTGASVATEIEPADVVDETKADDTKE</sequence>
<comment type="similarity">
    <text evidence="2">Belongs to the YajC family.</text>
</comment>
<dbReference type="RefSeq" id="WP_005470213.1">
    <property type="nucleotide sequence ID" value="NZ_BSYC01000001.1"/>
</dbReference>
<keyword evidence="6" id="KW-0653">Protein transport</keyword>
<evidence type="ECO:0000313" key="17">
    <source>
        <dbReference type="Proteomes" id="UP000439965"/>
    </source>
</evidence>
<reference evidence="15 16" key="1">
    <citation type="submission" date="2018-06" db="EMBL/GenBank/DDBJ databases">
        <authorList>
            <consortium name="Pathogen Informatics"/>
            <person name="Doyle S."/>
        </authorList>
    </citation>
    <scope>NUCLEOTIDE SEQUENCE [LARGE SCALE GENOMIC DNA]</scope>
    <source>
        <strain evidence="15 16">NCTC12360</strain>
    </source>
</reference>
<keyword evidence="5" id="KW-0812">Transmembrane</keyword>
<evidence type="ECO:0000256" key="8">
    <source>
        <dbReference type="ARBA" id="ARBA00023010"/>
    </source>
</evidence>
<keyword evidence="4" id="KW-1003">Cell membrane</keyword>
<reference evidence="12" key="5">
    <citation type="submission" date="2023-03" db="EMBL/GenBank/DDBJ databases">
        <authorList>
            <person name="Shen W."/>
            <person name="Cai J."/>
        </authorList>
    </citation>
    <scope>NUCLEOTIDE SEQUENCE</scope>
    <source>
        <strain evidence="12">K69-2</strain>
    </source>
</reference>
<dbReference type="SMART" id="SM01323">
    <property type="entry name" value="YajC"/>
    <property type="match status" value="1"/>
</dbReference>
<evidence type="ECO:0000256" key="9">
    <source>
        <dbReference type="ARBA" id="ARBA00023136"/>
    </source>
</evidence>
<dbReference type="OrthoDB" id="9800132at2"/>
<proteinExistence type="inferred from homology"/>
<dbReference type="PRINTS" id="PR01853">
    <property type="entry name" value="YAJCTRNLCASE"/>
</dbReference>
<evidence type="ECO:0000313" key="19">
    <source>
        <dbReference type="Proteomes" id="UP000571857"/>
    </source>
</evidence>
<dbReference type="PANTHER" id="PTHR33909:SF1">
    <property type="entry name" value="SEC TRANSLOCON ACCESSORY COMPLEX SUBUNIT YAJC"/>
    <property type="match status" value="1"/>
</dbReference>
<evidence type="ECO:0000256" key="5">
    <source>
        <dbReference type="ARBA" id="ARBA00022692"/>
    </source>
</evidence>
<gene>
    <name evidence="12" type="primary">yajC</name>
    <name evidence="14" type="ORF">EGM181_15270</name>
    <name evidence="13" type="ORF">GTI89_04525</name>
    <name evidence="10" type="ORF">HWH42_03480</name>
    <name evidence="15" type="ORF">NCTC12360_03204</name>
    <name evidence="12" type="ORF">P7E30_06110</name>
    <name evidence="11" type="ORF">QRX88_01555</name>
</gene>
<comment type="subcellular location">
    <subcellularLocation>
        <location evidence="1">Cell membrane</location>
        <topology evidence="1">Single-pass membrane protein</topology>
    </subcellularLocation>
</comment>
<dbReference type="InterPro" id="IPR003849">
    <property type="entry name" value="Preprotein_translocase_YajC"/>
</dbReference>
<evidence type="ECO:0000313" key="10">
    <source>
        <dbReference type="EMBL" id="MBA0971663.1"/>
    </source>
</evidence>
<evidence type="ECO:0000313" key="15">
    <source>
        <dbReference type="EMBL" id="STD84659.1"/>
    </source>
</evidence>
<dbReference type="EMBL" id="WVTI01000003">
    <property type="protein sequence ID" value="MXS25342.1"/>
    <property type="molecule type" value="Genomic_DNA"/>
</dbReference>
<dbReference type="GO" id="GO:0005886">
    <property type="term" value="C:plasma membrane"/>
    <property type="evidence" value="ECO:0007669"/>
    <property type="project" value="UniProtKB-SubCell"/>
</dbReference>
<keyword evidence="9" id="KW-0472">Membrane</keyword>
<dbReference type="EMBL" id="UFYW01000001">
    <property type="protein sequence ID" value="STD84659.1"/>
    <property type="molecule type" value="Genomic_DNA"/>
</dbReference>
<dbReference type="Proteomes" id="UP001183682">
    <property type="component" value="Unassembled WGS sequence"/>
</dbReference>
<evidence type="ECO:0000313" key="14">
    <source>
        <dbReference type="EMBL" id="QOG28521.1"/>
    </source>
</evidence>
<dbReference type="Proteomes" id="UP001241571">
    <property type="component" value="Unassembled WGS sequence"/>
</dbReference>
<evidence type="ECO:0000256" key="3">
    <source>
        <dbReference type="ARBA" id="ARBA00022448"/>
    </source>
</evidence>
<organism evidence="12 20">
    <name type="scientific">Enterococcus gallinarum</name>
    <dbReference type="NCBI Taxonomy" id="1353"/>
    <lineage>
        <taxon>Bacteria</taxon>
        <taxon>Bacillati</taxon>
        <taxon>Bacillota</taxon>
        <taxon>Bacilli</taxon>
        <taxon>Lactobacillales</taxon>
        <taxon>Enterococcaceae</taxon>
        <taxon>Enterococcus</taxon>
    </lineage>
</organism>
<dbReference type="Pfam" id="PF02699">
    <property type="entry name" value="YajC"/>
    <property type="match status" value="1"/>
</dbReference>
<evidence type="ECO:0000313" key="16">
    <source>
        <dbReference type="Proteomes" id="UP000254807"/>
    </source>
</evidence>
<dbReference type="EMBL" id="JARPZN010000003">
    <property type="protein sequence ID" value="MDT2689772.1"/>
    <property type="molecule type" value="Genomic_DNA"/>
</dbReference>
<evidence type="ECO:0000256" key="7">
    <source>
        <dbReference type="ARBA" id="ARBA00022989"/>
    </source>
</evidence>
<dbReference type="PANTHER" id="PTHR33909">
    <property type="entry name" value="SEC TRANSLOCON ACCESSORY COMPLEX SUBUNIT YAJC"/>
    <property type="match status" value="1"/>
</dbReference>
<evidence type="ECO:0000256" key="1">
    <source>
        <dbReference type="ARBA" id="ARBA00004162"/>
    </source>
</evidence>
<reference evidence="14 18" key="3">
    <citation type="submission" date="2020-03" db="EMBL/GenBank/DDBJ databases">
        <title>Characterization of ganglioside-mimicking enterococci.</title>
        <authorList>
            <person name="Patry R.T."/>
            <person name="Nothaft H."/>
            <person name="Bridger R."/>
            <person name="Shajahan A."/>
            <person name="Huynh S."/>
            <person name="Sanchez S."/>
            <person name="Azadi P."/>
            <person name="Cooper K."/>
            <person name="Miller W.G."/>
            <person name="Parker C.T."/>
            <person name="Wells L."/>
            <person name="Szymanski C.M."/>
        </authorList>
    </citation>
    <scope>NUCLEOTIDE SEQUENCE [LARGE SCALE GENOMIC DNA]</scope>
    <source>
        <strain evidence="14 18">EGM181</strain>
    </source>
</reference>
<keyword evidence="16" id="KW-1185">Reference proteome</keyword>
<dbReference type="Proteomes" id="UP000571857">
    <property type="component" value="Unassembled WGS sequence"/>
</dbReference>
<dbReference type="GeneID" id="93223180"/>
<dbReference type="GO" id="GO:0015031">
    <property type="term" value="P:protein transport"/>
    <property type="evidence" value="ECO:0007669"/>
    <property type="project" value="UniProtKB-KW"/>
</dbReference>
<dbReference type="Proteomes" id="UP000254807">
    <property type="component" value="Unassembled WGS sequence"/>
</dbReference>
<dbReference type="EMBL" id="CP050485">
    <property type="protein sequence ID" value="QOG28521.1"/>
    <property type="molecule type" value="Genomic_DNA"/>
</dbReference>
<reference evidence="13 17" key="2">
    <citation type="submission" date="2019-04" db="EMBL/GenBank/DDBJ databases">
        <title>Step-wise assembly of the neonatal virome modulated by breast feeding.</title>
        <authorList>
            <person name="Liang G."/>
            <person name="Bushman F."/>
        </authorList>
    </citation>
    <scope>NUCLEOTIDE SEQUENCE [LARGE SCALE GENOMIC DNA]</scope>
    <source>
        <strain evidence="13 17">E3404</strain>
    </source>
</reference>
<accession>A0A1V8YZU4</accession>
<keyword evidence="8" id="KW-0811">Translocation</keyword>
<dbReference type="EMBL" id="JABXJK010000009">
    <property type="protein sequence ID" value="MBA0971663.1"/>
    <property type="molecule type" value="Genomic_DNA"/>
</dbReference>
<evidence type="ECO:0000313" key="11">
    <source>
        <dbReference type="EMBL" id="MDL4934399.1"/>
    </source>
</evidence>
<evidence type="ECO:0000313" key="18">
    <source>
        <dbReference type="Proteomes" id="UP000516696"/>
    </source>
</evidence>
<dbReference type="EMBL" id="JASUBT010000001">
    <property type="protein sequence ID" value="MDL4934399.1"/>
    <property type="molecule type" value="Genomic_DNA"/>
</dbReference>
<protein>
    <submittedName>
        <fullName evidence="12">Preprotein translocase subunit YajC</fullName>
    </submittedName>
    <submittedName>
        <fullName evidence="15">Preprotein translocase, YajC subunit</fullName>
    </submittedName>
</protein>
<dbReference type="NCBIfam" id="TIGR00739">
    <property type="entry name" value="yajC"/>
    <property type="match status" value="1"/>
</dbReference>
<reference evidence="10 19" key="4">
    <citation type="submission" date="2020-06" db="EMBL/GenBank/DDBJ databases">
        <title>Crossreactivity between MHC class I-restricted antigens from cancer cells and an enterococcal bacteriophage.</title>
        <authorList>
            <person name="Fluckiger A."/>
            <person name="Daillere R."/>
            <person name="Sassi M."/>
            <person name="Cattoir V."/>
            <person name="Kroemer G."/>
            <person name="Zitvogel L."/>
        </authorList>
    </citation>
    <scope>NUCLEOTIDE SEQUENCE [LARGE SCALE GENOMIC DNA]</scope>
    <source>
        <strain evidence="10 19">EG4</strain>
    </source>
</reference>
<evidence type="ECO:0000313" key="12">
    <source>
        <dbReference type="EMBL" id="MDT2689772.1"/>
    </source>
</evidence>